<evidence type="ECO:0000256" key="8">
    <source>
        <dbReference type="ARBA" id="ARBA00023239"/>
    </source>
</evidence>
<reference evidence="14" key="1">
    <citation type="submission" date="2014-11" db="EMBL/GenBank/DDBJ databases">
        <authorList>
            <person name="Amaro Gonzalez C."/>
        </authorList>
    </citation>
    <scope>NUCLEOTIDE SEQUENCE</scope>
</reference>
<dbReference type="PANTHER" id="PTHR13604:SF0">
    <property type="entry name" value="ABASIC SITE PROCESSING PROTEIN HMCES"/>
    <property type="match status" value="1"/>
</dbReference>
<evidence type="ECO:0000256" key="2">
    <source>
        <dbReference type="ARBA" id="ARBA00015888"/>
    </source>
</evidence>
<keyword evidence="5 12" id="KW-0378">Hydrolase</keyword>
<comment type="similarity">
    <text evidence="1 12">Belongs to the SOS response-associated peptidase family.</text>
</comment>
<feature type="compositionally biased region" description="Polar residues" evidence="13">
    <location>
        <begin position="69"/>
        <end position="83"/>
    </location>
</feature>
<keyword evidence="7" id="KW-0238">DNA-binding</keyword>
<dbReference type="GO" id="GO:0016829">
    <property type="term" value="F:lyase activity"/>
    <property type="evidence" value="ECO:0007669"/>
    <property type="project" value="UniProtKB-KW"/>
</dbReference>
<dbReference type="EC" id="3.4.-.-" evidence="12"/>
<dbReference type="PANTHER" id="PTHR13604">
    <property type="entry name" value="DC12-RELATED"/>
    <property type="match status" value="1"/>
</dbReference>
<evidence type="ECO:0000256" key="10">
    <source>
        <dbReference type="ARBA" id="ARBA00030898"/>
    </source>
</evidence>
<evidence type="ECO:0000256" key="6">
    <source>
        <dbReference type="ARBA" id="ARBA00023124"/>
    </source>
</evidence>
<evidence type="ECO:0000256" key="9">
    <source>
        <dbReference type="ARBA" id="ARBA00030390"/>
    </source>
</evidence>
<dbReference type="InterPro" id="IPR036590">
    <property type="entry name" value="SRAP-like"/>
</dbReference>
<evidence type="ECO:0000256" key="3">
    <source>
        <dbReference type="ARBA" id="ARBA00022670"/>
    </source>
</evidence>
<evidence type="ECO:0000256" key="1">
    <source>
        <dbReference type="ARBA" id="ARBA00008136"/>
    </source>
</evidence>
<evidence type="ECO:0000256" key="4">
    <source>
        <dbReference type="ARBA" id="ARBA00022763"/>
    </source>
</evidence>
<feature type="compositionally biased region" description="Basic and acidic residues" evidence="13">
    <location>
        <begin position="111"/>
        <end position="122"/>
    </location>
</feature>
<protein>
    <recommendedName>
        <fullName evidence="2 12">Abasic site processing protein HMCES</fullName>
        <shortName evidence="12">ES cell-specific 5hmC-binding protein</shortName>
        <ecNumber evidence="12">3.4.-.-</ecNumber>
    </recommendedName>
    <alternativeName>
        <fullName evidence="9 12">Embryonic stem cell-specific 5-hydroxymethylcytosine-binding protein</fullName>
    </alternativeName>
    <alternativeName>
        <fullName evidence="10 12">Peptidase HMCES</fullName>
    </alternativeName>
    <alternativeName>
        <fullName evidence="11 12">SRAP domain-containing protein 1</fullName>
    </alternativeName>
</protein>
<dbReference type="Gene3D" id="3.90.1680.10">
    <property type="entry name" value="SOS response associated peptidase-like"/>
    <property type="match status" value="1"/>
</dbReference>
<keyword evidence="8" id="KW-0456">Lyase</keyword>
<dbReference type="EMBL" id="GBXM01008757">
    <property type="protein sequence ID" value="JAH99820.1"/>
    <property type="molecule type" value="Transcribed_RNA"/>
</dbReference>
<dbReference type="GO" id="GO:0003697">
    <property type="term" value="F:single-stranded DNA binding"/>
    <property type="evidence" value="ECO:0007669"/>
    <property type="project" value="InterPro"/>
</dbReference>
<dbReference type="AlphaFoldDB" id="A0A0E9XDC5"/>
<dbReference type="GO" id="GO:0006508">
    <property type="term" value="P:proteolysis"/>
    <property type="evidence" value="ECO:0007669"/>
    <property type="project" value="UniProtKB-KW"/>
</dbReference>
<evidence type="ECO:0000313" key="14">
    <source>
        <dbReference type="EMBL" id="JAH99820.1"/>
    </source>
</evidence>
<dbReference type="GO" id="GO:0106300">
    <property type="term" value="P:protein-DNA covalent cross-linking repair"/>
    <property type="evidence" value="ECO:0007669"/>
    <property type="project" value="InterPro"/>
</dbReference>
<evidence type="ECO:0000256" key="13">
    <source>
        <dbReference type="SAM" id="MobiDB-lite"/>
    </source>
</evidence>
<dbReference type="SUPFAM" id="SSF143081">
    <property type="entry name" value="BB1717-like"/>
    <property type="match status" value="1"/>
</dbReference>
<name>A0A0E9XDC5_ANGAN</name>
<comment type="function">
    <text evidence="12">Sensor of abasic sites in single-stranded DNA (ssDNA) required to preserve genome integrity by promoting error-free repair of abasic sites. Acts as an enzyme that recognizes and binds abasic sites in ssDNA at replication forks and chemically modifies the lesion by forming a covalent cross-link with DNA: forms a stable thiazolidine linkage between a ring-opened abasic site and the alpha-amino and sulfhydryl substituents of its N-terminal catalytic cysteine residue. The HMCES DNA-protein cross-link is then either reversed or degraded. HMCES is able to catalyze the reversal of its thiazolidine cross-link and cycle between a cross-link and a non-cross-linked state depending on DNA context: mediates self-reversal of the thiazolidine cross-link in double stranded DNA, allowing APEX1 to initiate downstream repair of abasic sites. The HMCES DNA-protein cross-link can also be degraded by the SPRTN metalloprotease following unfolding by the BRIP1/FANCJ helicase. Acts as a protease: mediates autocatalytic processing of its N-terminal methionine in order to expose the catalytic cysteine.</text>
</comment>
<sequence>MPAVLDGEEEVRRWLDFGEVRSLDALKLLKSKDTLTFHPVSSFVNNSRNNSPECLQPLEPGNNKELRPSASSKLMMSWLQNATPRKRKEPEEDAKRQGCPGRGERTSMASRPREWDLYRNGC</sequence>
<keyword evidence="3 12" id="KW-0645">Protease</keyword>
<evidence type="ECO:0000256" key="7">
    <source>
        <dbReference type="ARBA" id="ARBA00023125"/>
    </source>
</evidence>
<keyword evidence="6" id="KW-0190">Covalent protein-DNA linkage</keyword>
<reference evidence="14" key="2">
    <citation type="journal article" date="2015" name="Fish Shellfish Immunol.">
        <title>Early steps in the European eel (Anguilla anguilla)-Vibrio vulnificus interaction in the gills: Role of the RtxA13 toxin.</title>
        <authorList>
            <person name="Callol A."/>
            <person name="Pajuelo D."/>
            <person name="Ebbesson L."/>
            <person name="Teles M."/>
            <person name="MacKenzie S."/>
            <person name="Amaro C."/>
        </authorList>
    </citation>
    <scope>NUCLEOTIDE SEQUENCE</scope>
</reference>
<feature type="region of interest" description="Disordered" evidence="13">
    <location>
        <begin position="46"/>
        <end position="122"/>
    </location>
</feature>
<dbReference type="InterPro" id="IPR003738">
    <property type="entry name" value="SRAP"/>
</dbReference>
<organism evidence="14">
    <name type="scientific">Anguilla anguilla</name>
    <name type="common">European freshwater eel</name>
    <name type="synonym">Muraena anguilla</name>
    <dbReference type="NCBI Taxonomy" id="7936"/>
    <lineage>
        <taxon>Eukaryota</taxon>
        <taxon>Metazoa</taxon>
        <taxon>Chordata</taxon>
        <taxon>Craniata</taxon>
        <taxon>Vertebrata</taxon>
        <taxon>Euteleostomi</taxon>
        <taxon>Actinopterygii</taxon>
        <taxon>Neopterygii</taxon>
        <taxon>Teleostei</taxon>
        <taxon>Anguilliformes</taxon>
        <taxon>Anguillidae</taxon>
        <taxon>Anguilla</taxon>
    </lineage>
</organism>
<proteinExistence type="inferred from homology"/>
<keyword evidence="4" id="KW-0227">DNA damage</keyword>
<accession>A0A0E9XDC5</accession>
<evidence type="ECO:0000256" key="5">
    <source>
        <dbReference type="ARBA" id="ARBA00022801"/>
    </source>
</evidence>
<evidence type="ECO:0000256" key="11">
    <source>
        <dbReference type="ARBA" id="ARBA00031130"/>
    </source>
</evidence>
<evidence type="ECO:0000256" key="12">
    <source>
        <dbReference type="RuleBase" id="RU364100"/>
    </source>
</evidence>
<dbReference type="GO" id="GO:0008233">
    <property type="term" value="F:peptidase activity"/>
    <property type="evidence" value="ECO:0007669"/>
    <property type="project" value="UniProtKB-KW"/>
</dbReference>